<name>A0AAD4SCZ0_9MAGN</name>
<dbReference type="AlphaFoldDB" id="A0AAD4SCZ0"/>
<reference evidence="1" key="1">
    <citation type="submission" date="2022-04" db="EMBL/GenBank/DDBJ databases">
        <title>A functionally conserved STORR gene fusion in Papaver species that diverged 16.8 million years ago.</title>
        <authorList>
            <person name="Catania T."/>
        </authorList>
    </citation>
    <scope>NUCLEOTIDE SEQUENCE</scope>
    <source>
        <strain evidence="1">S-188037</strain>
    </source>
</reference>
<evidence type="ECO:0000313" key="2">
    <source>
        <dbReference type="Proteomes" id="UP001202328"/>
    </source>
</evidence>
<comment type="caution">
    <text evidence="1">The sequence shown here is derived from an EMBL/GenBank/DDBJ whole genome shotgun (WGS) entry which is preliminary data.</text>
</comment>
<sequence length="54" mass="6163">ASTALQSWHLQQSSSDKVCSEETVINKAIYCIYSWSLIEKEFASIHSSDVLKNW</sequence>
<protein>
    <submittedName>
        <fullName evidence="1">Uncharacterized protein</fullName>
    </submittedName>
</protein>
<organism evidence="1 2">
    <name type="scientific">Papaver atlanticum</name>
    <dbReference type="NCBI Taxonomy" id="357466"/>
    <lineage>
        <taxon>Eukaryota</taxon>
        <taxon>Viridiplantae</taxon>
        <taxon>Streptophyta</taxon>
        <taxon>Embryophyta</taxon>
        <taxon>Tracheophyta</taxon>
        <taxon>Spermatophyta</taxon>
        <taxon>Magnoliopsida</taxon>
        <taxon>Ranunculales</taxon>
        <taxon>Papaveraceae</taxon>
        <taxon>Papaveroideae</taxon>
        <taxon>Papaver</taxon>
    </lineage>
</organism>
<proteinExistence type="predicted"/>
<gene>
    <name evidence="1" type="ORF">MKW98_007309</name>
</gene>
<evidence type="ECO:0000313" key="1">
    <source>
        <dbReference type="EMBL" id="KAI3891004.1"/>
    </source>
</evidence>
<dbReference type="Proteomes" id="UP001202328">
    <property type="component" value="Unassembled WGS sequence"/>
</dbReference>
<keyword evidence="2" id="KW-1185">Reference proteome</keyword>
<dbReference type="EMBL" id="JAJJMB010012081">
    <property type="protein sequence ID" value="KAI3891004.1"/>
    <property type="molecule type" value="Genomic_DNA"/>
</dbReference>
<feature type="non-terminal residue" evidence="1">
    <location>
        <position position="54"/>
    </location>
</feature>
<accession>A0AAD4SCZ0</accession>